<dbReference type="AlphaFoldDB" id="A0A4U1JD08"/>
<protein>
    <recommendedName>
        <fullName evidence="3">DUF5050 domain-containing protein</fullName>
    </recommendedName>
</protein>
<dbReference type="Proteomes" id="UP000309215">
    <property type="component" value="Unassembled WGS sequence"/>
</dbReference>
<proteinExistence type="predicted"/>
<evidence type="ECO:0000313" key="1">
    <source>
        <dbReference type="EMBL" id="TKD08323.1"/>
    </source>
</evidence>
<dbReference type="EMBL" id="SSMQ01000014">
    <property type="protein sequence ID" value="TKD08323.1"/>
    <property type="molecule type" value="Genomic_DNA"/>
</dbReference>
<evidence type="ECO:0008006" key="3">
    <source>
        <dbReference type="Google" id="ProtNLM"/>
    </source>
</evidence>
<organism evidence="1 2">
    <name type="scientific">Polyangium fumosum</name>
    <dbReference type="NCBI Taxonomy" id="889272"/>
    <lineage>
        <taxon>Bacteria</taxon>
        <taxon>Pseudomonadati</taxon>
        <taxon>Myxococcota</taxon>
        <taxon>Polyangia</taxon>
        <taxon>Polyangiales</taxon>
        <taxon>Polyangiaceae</taxon>
        <taxon>Polyangium</taxon>
    </lineage>
</organism>
<dbReference type="OrthoDB" id="5502334at2"/>
<sequence length="371" mass="37331">MLPRPRFLSGLLLAAIALPTAACWLDLDRLGAGLPGAAAGGGSGTTSSTMSGSGGGGPGSLVLDCDPCPEGGCAPVPVAEGPSFALGAADLVVGSDGVYWVNQEGGEVMRFVAGAEAPETLASAVAPRCLVVRDGNVFYGDDEGLWSCAAEDCMASRQKLATSVAQGTIGRVAFDGASVYWTDRGAADSDGRVYGCAPGDCAAPKEYATGLFRSDTILTSGGQLFWVELGNGNGNGAIYQGSSGGAATSVAGALVFPTSVAVDNDSFYYPSWQPGGTIQRCPKGGYCSGPTAITPGEAGDKPFDVAVSGGRVYWSDTMSGAIRSCPTAGCGDEAPRVHASGRTGLSRFALGKACIFWVDATNGGSVMKVGR</sequence>
<accession>A0A4U1JD08</accession>
<dbReference type="Gene3D" id="2.120.10.30">
    <property type="entry name" value="TolB, C-terminal domain"/>
    <property type="match status" value="1"/>
</dbReference>
<keyword evidence="2" id="KW-1185">Reference proteome</keyword>
<reference evidence="1 2" key="1">
    <citation type="submission" date="2019-04" db="EMBL/GenBank/DDBJ databases">
        <authorList>
            <person name="Li Y."/>
            <person name="Wang J."/>
        </authorList>
    </citation>
    <scope>NUCLEOTIDE SEQUENCE [LARGE SCALE GENOMIC DNA]</scope>
    <source>
        <strain evidence="1 2">DSM 14668</strain>
    </source>
</reference>
<evidence type="ECO:0000313" key="2">
    <source>
        <dbReference type="Proteomes" id="UP000309215"/>
    </source>
</evidence>
<name>A0A4U1JD08_9BACT</name>
<dbReference type="InterPro" id="IPR011042">
    <property type="entry name" value="6-blade_b-propeller_TolB-like"/>
</dbReference>
<dbReference type="SUPFAM" id="SSF101898">
    <property type="entry name" value="NHL repeat"/>
    <property type="match status" value="1"/>
</dbReference>
<dbReference type="RefSeq" id="WP_136929783.1">
    <property type="nucleotide sequence ID" value="NZ_SSMQ01000014.1"/>
</dbReference>
<comment type="caution">
    <text evidence="1">The sequence shown here is derived from an EMBL/GenBank/DDBJ whole genome shotgun (WGS) entry which is preliminary data.</text>
</comment>
<gene>
    <name evidence="1" type="ORF">E8A74_15465</name>
</gene>